<dbReference type="Proteomes" id="UP000322699">
    <property type="component" value="Unassembled WGS sequence"/>
</dbReference>
<evidence type="ECO:0000313" key="2">
    <source>
        <dbReference type="EMBL" id="KAA1258045.1"/>
    </source>
</evidence>
<organism evidence="2 3">
    <name type="scientific">Rubripirellula obstinata</name>
    <dbReference type="NCBI Taxonomy" id="406547"/>
    <lineage>
        <taxon>Bacteria</taxon>
        <taxon>Pseudomonadati</taxon>
        <taxon>Planctomycetota</taxon>
        <taxon>Planctomycetia</taxon>
        <taxon>Pirellulales</taxon>
        <taxon>Pirellulaceae</taxon>
        <taxon>Rubripirellula</taxon>
    </lineage>
</organism>
<feature type="transmembrane region" description="Helical" evidence="1">
    <location>
        <begin position="105"/>
        <end position="127"/>
    </location>
</feature>
<keyword evidence="1" id="KW-0812">Transmembrane</keyword>
<feature type="transmembrane region" description="Helical" evidence="1">
    <location>
        <begin position="46"/>
        <end position="65"/>
    </location>
</feature>
<sequence>MNKLGRATQRVMGMDDAVWERHANPWSGWTRVAISPMLGLAIWSRIWIGWWSLIPIAMIVAWIWINPRIFPRPKSLDNWMSRGVLGERIWLADEPGTVANHHHRIIRVLTTLASLGAVVFIAGLIWLDLAATLSGLAITMLGKLWFIDRMVWVWWENEQKEHSSSLIDTNEE</sequence>
<keyword evidence="1" id="KW-0472">Membrane</keyword>
<comment type="caution">
    <text evidence="2">The sequence shown here is derived from an EMBL/GenBank/DDBJ whole genome shotgun (WGS) entry which is preliminary data.</text>
</comment>
<dbReference type="AlphaFoldDB" id="A0A5B1CDU6"/>
<evidence type="ECO:0000313" key="3">
    <source>
        <dbReference type="Proteomes" id="UP000322699"/>
    </source>
</evidence>
<dbReference type="RefSeq" id="WP_068264262.1">
    <property type="nucleotide sequence ID" value="NZ_LWSK01000057.1"/>
</dbReference>
<reference evidence="2 3" key="1">
    <citation type="submission" date="2019-08" db="EMBL/GenBank/DDBJ databases">
        <title>Deep-cultivation of Planctomycetes and their phenomic and genomic characterization uncovers novel biology.</title>
        <authorList>
            <person name="Wiegand S."/>
            <person name="Jogler M."/>
            <person name="Boedeker C."/>
            <person name="Pinto D."/>
            <person name="Vollmers J."/>
            <person name="Rivas-Marin E."/>
            <person name="Kohn T."/>
            <person name="Peeters S.H."/>
            <person name="Heuer A."/>
            <person name="Rast P."/>
            <person name="Oberbeckmann S."/>
            <person name="Bunk B."/>
            <person name="Jeske O."/>
            <person name="Meyerdierks A."/>
            <person name="Storesund J.E."/>
            <person name="Kallscheuer N."/>
            <person name="Luecker S."/>
            <person name="Lage O.M."/>
            <person name="Pohl T."/>
            <person name="Merkel B.J."/>
            <person name="Hornburger P."/>
            <person name="Mueller R.-W."/>
            <person name="Bruemmer F."/>
            <person name="Labrenz M."/>
            <person name="Spormann A.M."/>
            <person name="Op Den Camp H."/>
            <person name="Overmann J."/>
            <person name="Amann R."/>
            <person name="Jetten M.S.M."/>
            <person name="Mascher T."/>
            <person name="Medema M.H."/>
            <person name="Devos D.P."/>
            <person name="Kaster A.-K."/>
            <person name="Ovreas L."/>
            <person name="Rohde M."/>
            <person name="Galperin M.Y."/>
            <person name="Jogler C."/>
        </authorList>
    </citation>
    <scope>NUCLEOTIDE SEQUENCE [LARGE SCALE GENOMIC DNA]</scope>
    <source>
        <strain evidence="2 3">LF1</strain>
    </source>
</reference>
<evidence type="ECO:0000256" key="1">
    <source>
        <dbReference type="SAM" id="Phobius"/>
    </source>
</evidence>
<keyword evidence="3" id="KW-1185">Reference proteome</keyword>
<keyword evidence="1" id="KW-1133">Transmembrane helix</keyword>
<dbReference type="Pfam" id="PF20358">
    <property type="entry name" value="DUF6653"/>
    <property type="match status" value="1"/>
</dbReference>
<proteinExistence type="predicted"/>
<name>A0A5B1CDU6_9BACT</name>
<gene>
    <name evidence="2" type="ORF">LF1_05600</name>
</gene>
<accession>A0A5B1CDU6</accession>
<dbReference type="EMBL" id="VRLW01000001">
    <property type="protein sequence ID" value="KAA1258045.1"/>
    <property type="molecule type" value="Genomic_DNA"/>
</dbReference>
<dbReference type="InterPro" id="IPR046595">
    <property type="entry name" value="DUF6653"/>
</dbReference>
<protein>
    <submittedName>
        <fullName evidence="2">Uncharacterized protein</fullName>
    </submittedName>
</protein>